<gene>
    <name evidence="1" type="ORF">CCAM_LOCUS24421</name>
</gene>
<reference evidence="1 2" key="1">
    <citation type="submission" date="2018-04" db="EMBL/GenBank/DDBJ databases">
        <authorList>
            <person name="Vogel A."/>
        </authorList>
    </citation>
    <scope>NUCLEOTIDE SEQUENCE [LARGE SCALE GENOMIC DNA]</scope>
</reference>
<evidence type="ECO:0000313" key="1">
    <source>
        <dbReference type="EMBL" id="VFQ82645.1"/>
    </source>
</evidence>
<protein>
    <submittedName>
        <fullName evidence="1">Uncharacterized protein</fullName>
    </submittedName>
</protein>
<dbReference type="Proteomes" id="UP000595140">
    <property type="component" value="Unassembled WGS sequence"/>
</dbReference>
<evidence type="ECO:0000313" key="2">
    <source>
        <dbReference type="Proteomes" id="UP000595140"/>
    </source>
</evidence>
<dbReference type="EMBL" id="OOIL02002369">
    <property type="protein sequence ID" value="VFQ82645.1"/>
    <property type="molecule type" value="Genomic_DNA"/>
</dbReference>
<accession>A0A484M1Z9</accession>
<keyword evidence="2" id="KW-1185">Reference proteome</keyword>
<proteinExistence type="predicted"/>
<organism evidence="1 2">
    <name type="scientific">Cuscuta campestris</name>
    <dbReference type="NCBI Taxonomy" id="132261"/>
    <lineage>
        <taxon>Eukaryota</taxon>
        <taxon>Viridiplantae</taxon>
        <taxon>Streptophyta</taxon>
        <taxon>Embryophyta</taxon>
        <taxon>Tracheophyta</taxon>
        <taxon>Spermatophyta</taxon>
        <taxon>Magnoliopsida</taxon>
        <taxon>eudicotyledons</taxon>
        <taxon>Gunneridae</taxon>
        <taxon>Pentapetalae</taxon>
        <taxon>asterids</taxon>
        <taxon>lamiids</taxon>
        <taxon>Solanales</taxon>
        <taxon>Convolvulaceae</taxon>
        <taxon>Cuscuteae</taxon>
        <taxon>Cuscuta</taxon>
        <taxon>Cuscuta subgen. Grammica</taxon>
        <taxon>Cuscuta sect. Cleistogrammica</taxon>
    </lineage>
</organism>
<dbReference type="AlphaFoldDB" id="A0A484M1Z9"/>
<name>A0A484M1Z9_9ASTE</name>
<sequence length="164" mass="18256">MIIEALFEELGHHKHRIHSKRVCQPGLNSCDVDLSRSERSGNPLDDPIGKLSDVITNTCDGIQNPLDPRRFALVQSRSWLLTSGFSHRGLTHLFPCIARSLSGIARSSSSMASHGLSHSLALMDSFFFLNHSALMHFTLVSETDTGELRLLDEAHLLHRNPYVS</sequence>